<feature type="domain" description="Major facilitator superfamily (MFS) profile" evidence="9">
    <location>
        <begin position="20"/>
        <end position="533"/>
    </location>
</feature>
<evidence type="ECO:0000256" key="7">
    <source>
        <dbReference type="SAM" id="MobiDB-lite"/>
    </source>
</evidence>
<evidence type="ECO:0000256" key="6">
    <source>
        <dbReference type="ARBA" id="ARBA00023136"/>
    </source>
</evidence>
<dbReference type="Pfam" id="PF07690">
    <property type="entry name" value="MFS_1"/>
    <property type="match status" value="1"/>
</dbReference>
<feature type="transmembrane region" description="Helical" evidence="8">
    <location>
        <begin position="235"/>
        <end position="257"/>
    </location>
</feature>
<dbReference type="PANTHER" id="PTHR42718:SF42">
    <property type="entry name" value="EXPORT PROTEIN"/>
    <property type="match status" value="1"/>
</dbReference>
<keyword evidence="11" id="KW-1185">Reference proteome</keyword>
<keyword evidence="6 8" id="KW-0472">Membrane</keyword>
<dbReference type="InterPro" id="IPR036259">
    <property type="entry name" value="MFS_trans_sf"/>
</dbReference>
<evidence type="ECO:0000256" key="1">
    <source>
        <dbReference type="ARBA" id="ARBA00004651"/>
    </source>
</evidence>
<dbReference type="EMBL" id="JAAXOY010000640">
    <property type="protein sequence ID" value="NKY41264.1"/>
    <property type="molecule type" value="Genomic_DNA"/>
</dbReference>
<feature type="transmembrane region" description="Helical" evidence="8">
    <location>
        <begin position="143"/>
        <end position="162"/>
    </location>
</feature>
<protein>
    <submittedName>
        <fullName evidence="10">MFS transporter</fullName>
    </submittedName>
</protein>
<organism evidence="10 11">
    <name type="scientific">Cellulomonas septica</name>
    <dbReference type="NCBI Taxonomy" id="285080"/>
    <lineage>
        <taxon>Bacteria</taxon>
        <taxon>Bacillati</taxon>
        <taxon>Actinomycetota</taxon>
        <taxon>Actinomycetes</taxon>
        <taxon>Micrococcales</taxon>
        <taxon>Cellulomonadaceae</taxon>
        <taxon>Cellulomonas</taxon>
    </lineage>
</organism>
<dbReference type="Proteomes" id="UP000777774">
    <property type="component" value="Unassembled WGS sequence"/>
</dbReference>
<dbReference type="InterPro" id="IPR011701">
    <property type="entry name" value="MFS"/>
</dbReference>
<feature type="transmembrane region" description="Helical" evidence="8">
    <location>
        <begin position="203"/>
        <end position="223"/>
    </location>
</feature>
<dbReference type="PRINTS" id="PR01036">
    <property type="entry name" value="TCRTETB"/>
</dbReference>
<keyword evidence="4 8" id="KW-0812">Transmembrane</keyword>
<feature type="transmembrane region" description="Helical" evidence="8">
    <location>
        <begin position="57"/>
        <end position="74"/>
    </location>
</feature>
<dbReference type="InterPro" id="IPR020846">
    <property type="entry name" value="MFS_dom"/>
</dbReference>
<comment type="caution">
    <text evidence="10">The sequence shown here is derived from an EMBL/GenBank/DDBJ whole genome shotgun (WGS) entry which is preliminary data.</text>
</comment>
<accession>A0ABX1K3Y3</accession>
<comment type="subcellular location">
    <subcellularLocation>
        <location evidence="1">Cell membrane</location>
        <topology evidence="1">Multi-pass membrane protein</topology>
    </subcellularLocation>
</comment>
<dbReference type="CDD" id="cd17321">
    <property type="entry name" value="MFS_MMR_MDR_like"/>
    <property type="match status" value="1"/>
</dbReference>
<feature type="transmembrane region" description="Helical" evidence="8">
    <location>
        <begin position="20"/>
        <end position="45"/>
    </location>
</feature>
<feature type="transmembrane region" description="Helical" evidence="8">
    <location>
        <begin position="174"/>
        <end position="191"/>
    </location>
</feature>
<reference evidence="10 11" key="1">
    <citation type="submission" date="2020-04" db="EMBL/GenBank/DDBJ databases">
        <title>MicrobeNet Type strains.</title>
        <authorList>
            <person name="Nicholson A.C."/>
        </authorList>
    </citation>
    <scope>NUCLEOTIDE SEQUENCE [LARGE SCALE GENOMIC DNA]</scope>
    <source>
        <strain evidence="10 11">ATCC BAA-787</strain>
    </source>
</reference>
<feature type="transmembrane region" description="Helical" evidence="8">
    <location>
        <begin position="342"/>
        <end position="362"/>
    </location>
</feature>
<feature type="compositionally biased region" description="Low complexity" evidence="7">
    <location>
        <begin position="530"/>
        <end position="560"/>
    </location>
</feature>
<sequence>MTTEQPRALVDLHGRSPWSVLPPLCLGFFMIMIDTTIVNIAVPTLVTELDASFTEVGWVNSAYLLTFAVLLLVTGRLGDRFGPKPVFVVGLVVFTLASLWCGLSGSIGMLIAARAVQGIGGALMTPQTMSMITRVFPPARRGAAMGVWGAVAGVATITGPVLGGLLVETVGWEWIFYVNVPVGVVALWLALRRLPALPTHARTFDGLGVVLSVLGMFLVVFGLQEGDTYDWGTVVGPVTIWEIVGLGVLVLVGFVLWQRHLGDDALMPLRLFHVRNFSLSNVAGFAVTFAMTGIFFPFTIFAQLVLGLSPLHAALIGLGGSLLSGVVAPVAGRMSDRVPAKWIVATGFAILVVVVAWLAAVIRPEVPVWQLVLPMTVFGIGTGMLFSPLAATATAGLDQRNAGAGAGAFNTNRQIGGVIGSAAVVAMLSSRLGIAIPAAAQDEAAALPEQARQAFLDGFSRVDPDQFSTGAGAAAAPQLPDSVPADVARQITDAATQAVHAGFSTAVAQTLLLTVAVLALGLVACLASPCSPSRGCRSCTSTSRGSPAPSTSPRRSSTGSPRRRSSSS</sequence>
<evidence type="ECO:0000256" key="2">
    <source>
        <dbReference type="ARBA" id="ARBA00022448"/>
    </source>
</evidence>
<evidence type="ECO:0000256" key="8">
    <source>
        <dbReference type="SAM" id="Phobius"/>
    </source>
</evidence>
<dbReference type="InterPro" id="IPR004638">
    <property type="entry name" value="EmrB-like"/>
</dbReference>
<evidence type="ECO:0000313" key="11">
    <source>
        <dbReference type="Proteomes" id="UP000777774"/>
    </source>
</evidence>
<keyword evidence="3" id="KW-1003">Cell membrane</keyword>
<feature type="transmembrane region" description="Helical" evidence="8">
    <location>
        <begin position="368"/>
        <end position="391"/>
    </location>
</feature>
<dbReference type="PROSITE" id="PS50850">
    <property type="entry name" value="MFS"/>
    <property type="match status" value="1"/>
</dbReference>
<evidence type="ECO:0000313" key="10">
    <source>
        <dbReference type="EMBL" id="NKY41264.1"/>
    </source>
</evidence>
<dbReference type="RefSeq" id="WP_168680524.1">
    <property type="nucleotide sequence ID" value="NZ_JAAXOY010000640.1"/>
</dbReference>
<dbReference type="Gene3D" id="1.20.1720.10">
    <property type="entry name" value="Multidrug resistance protein D"/>
    <property type="match status" value="1"/>
</dbReference>
<evidence type="ECO:0000256" key="5">
    <source>
        <dbReference type="ARBA" id="ARBA00022989"/>
    </source>
</evidence>
<dbReference type="Gene3D" id="1.20.1250.20">
    <property type="entry name" value="MFS general substrate transporter like domains"/>
    <property type="match status" value="1"/>
</dbReference>
<feature type="non-terminal residue" evidence="10">
    <location>
        <position position="568"/>
    </location>
</feature>
<feature type="transmembrane region" description="Helical" evidence="8">
    <location>
        <begin position="510"/>
        <end position="529"/>
    </location>
</feature>
<name>A0ABX1K3Y3_9CELL</name>
<feature type="transmembrane region" description="Helical" evidence="8">
    <location>
        <begin position="86"/>
        <end position="112"/>
    </location>
</feature>
<keyword evidence="5 8" id="KW-1133">Transmembrane helix</keyword>
<evidence type="ECO:0000259" key="9">
    <source>
        <dbReference type="PROSITE" id="PS50850"/>
    </source>
</evidence>
<gene>
    <name evidence="10" type="ORF">HGA02_17580</name>
</gene>
<feature type="region of interest" description="Disordered" evidence="7">
    <location>
        <begin position="530"/>
        <end position="568"/>
    </location>
</feature>
<dbReference type="SUPFAM" id="SSF103473">
    <property type="entry name" value="MFS general substrate transporter"/>
    <property type="match status" value="1"/>
</dbReference>
<feature type="transmembrane region" description="Helical" evidence="8">
    <location>
        <begin position="311"/>
        <end position="330"/>
    </location>
</feature>
<proteinExistence type="predicted"/>
<keyword evidence="2" id="KW-0813">Transport</keyword>
<dbReference type="PANTHER" id="PTHR42718">
    <property type="entry name" value="MAJOR FACILITATOR SUPERFAMILY MULTIDRUG TRANSPORTER MFSC"/>
    <property type="match status" value="1"/>
</dbReference>
<dbReference type="NCBIfam" id="TIGR00711">
    <property type="entry name" value="efflux_EmrB"/>
    <property type="match status" value="1"/>
</dbReference>
<evidence type="ECO:0000256" key="3">
    <source>
        <dbReference type="ARBA" id="ARBA00022475"/>
    </source>
</evidence>
<evidence type="ECO:0000256" key="4">
    <source>
        <dbReference type="ARBA" id="ARBA00022692"/>
    </source>
</evidence>
<feature type="transmembrane region" description="Helical" evidence="8">
    <location>
        <begin position="278"/>
        <end position="305"/>
    </location>
</feature>